<dbReference type="SUPFAM" id="SSF52540">
    <property type="entry name" value="P-loop containing nucleoside triphosphate hydrolases"/>
    <property type="match status" value="1"/>
</dbReference>
<organism evidence="2 3">
    <name type="scientific">Thiobacillus sedimenti</name>
    <dbReference type="NCBI Taxonomy" id="3110231"/>
    <lineage>
        <taxon>Bacteria</taxon>
        <taxon>Pseudomonadati</taxon>
        <taxon>Pseudomonadota</taxon>
        <taxon>Betaproteobacteria</taxon>
        <taxon>Nitrosomonadales</taxon>
        <taxon>Thiobacillaceae</taxon>
        <taxon>Thiobacillus</taxon>
    </lineage>
</organism>
<dbReference type="NCBIfam" id="TIGR03015">
    <property type="entry name" value="pepcterm_ATPase"/>
    <property type="match status" value="1"/>
</dbReference>
<dbReference type="SMART" id="SM00382">
    <property type="entry name" value="AAA"/>
    <property type="match status" value="1"/>
</dbReference>
<dbReference type="CDD" id="cd00009">
    <property type="entry name" value="AAA"/>
    <property type="match status" value="1"/>
</dbReference>
<evidence type="ECO:0000259" key="1">
    <source>
        <dbReference type="SMART" id="SM00382"/>
    </source>
</evidence>
<feature type="domain" description="AAA+ ATPase" evidence="1">
    <location>
        <begin position="42"/>
        <end position="207"/>
    </location>
</feature>
<name>A0ABZ1CJQ6_9PROT</name>
<dbReference type="InterPro" id="IPR017466">
    <property type="entry name" value="XrtA-assoc_ATPase-like"/>
</dbReference>
<dbReference type="Proteomes" id="UP001334732">
    <property type="component" value="Chromosome"/>
</dbReference>
<dbReference type="InterPro" id="IPR049945">
    <property type="entry name" value="AAA_22"/>
</dbReference>
<gene>
    <name evidence="2" type="ORF">VA613_01730</name>
</gene>
<protein>
    <submittedName>
        <fullName evidence="2">XrtA/PEP-CTERM system-associated ATPase</fullName>
    </submittedName>
</protein>
<evidence type="ECO:0000313" key="2">
    <source>
        <dbReference type="EMBL" id="WRS39615.1"/>
    </source>
</evidence>
<dbReference type="RefSeq" id="WP_324780146.1">
    <property type="nucleotide sequence ID" value="NZ_CP141769.1"/>
</dbReference>
<dbReference type="InterPro" id="IPR003593">
    <property type="entry name" value="AAA+_ATPase"/>
</dbReference>
<reference evidence="2 3" key="1">
    <citation type="submission" date="2023-12" db="EMBL/GenBank/DDBJ databases">
        <title>Thiobacillus sedimentum sp. nov., a chemolithoautotrophic sulfur-oxidizing bacterium isolated from freshwater sediment.</title>
        <authorList>
            <person name="Luo J."/>
            <person name="Dai C."/>
        </authorList>
    </citation>
    <scope>NUCLEOTIDE SEQUENCE [LARGE SCALE GENOMIC DNA]</scope>
    <source>
        <strain evidence="2 3">SCUT-2</strain>
    </source>
</reference>
<dbReference type="EMBL" id="CP141769">
    <property type="protein sequence ID" value="WRS39615.1"/>
    <property type="molecule type" value="Genomic_DNA"/>
</dbReference>
<dbReference type="Pfam" id="PF13401">
    <property type="entry name" value="AAA_22"/>
    <property type="match status" value="1"/>
</dbReference>
<accession>A0ABZ1CJQ6</accession>
<dbReference type="InterPro" id="IPR027417">
    <property type="entry name" value="P-loop_NTPase"/>
</dbReference>
<keyword evidence="3" id="KW-1185">Reference proteome</keyword>
<dbReference type="PANTHER" id="PTHR35894:SF1">
    <property type="entry name" value="PHOSPHORIBULOKINASE _ URIDINE KINASE FAMILY"/>
    <property type="match status" value="1"/>
</dbReference>
<proteinExistence type="predicted"/>
<evidence type="ECO:0000313" key="3">
    <source>
        <dbReference type="Proteomes" id="UP001334732"/>
    </source>
</evidence>
<sequence>MYEDYYRFSAKPFQLNPDPRFFFGSKGHKRAMAYLDYGLSLGEGFIVITGEVGAGKTTLVRNLFRQLEAHNLVAAQLVSTQLDAEDTLRSVAASFGLEHEGLTKSALLKNLETFLGTAARQGKRALLVVDEAQNLTPRAVEELRMLSNFQNDDRSLIQTFLLGQPEFRGILQSPDMQQLRQRVVASYHLGPLDADETRGYIEHRLRTVGWQGTPGFDSEAFAALHRFTGGIPRRINTTCDRLLLFGFLEEKSHFGEAEVGEVISDLRSEVAHQEFQGATGVGASQPAQPAGLLHQEDTARLAQRIDQVERSVNRILPIVRKILYTVSERHPTTDDDGTQPENFDATH</sequence>
<dbReference type="InterPro" id="IPR052026">
    <property type="entry name" value="ExeA_AAA_ATPase_DNA-bind"/>
</dbReference>
<dbReference type="Gene3D" id="3.40.50.300">
    <property type="entry name" value="P-loop containing nucleotide triphosphate hydrolases"/>
    <property type="match status" value="1"/>
</dbReference>
<dbReference type="PANTHER" id="PTHR35894">
    <property type="entry name" value="GENERAL SECRETION PATHWAY PROTEIN A-RELATED"/>
    <property type="match status" value="1"/>
</dbReference>